<evidence type="ECO:0000313" key="2">
    <source>
        <dbReference type="Proteomes" id="UP000051660"/>
    </source>
</evidence>
<dbReference type="RefSeq" id="WP_057861648.1">
    <property type="nucleotide sequence ID" value="NZ_LLYB01000108.1"/>
</dbReference>
<reference evidence="1 2" key="1">
    <citation type="submission" date="2014-03" db="EMBL/GenBank/DDBJ databases">
        <title>Bradyrhizobium valentinum sp. nov., isolated from effective nodules of Lupinus mariae-josephae, a lupine endemic of basic-lime soils in Eastern Spain.</title>
        <authorList>
            <person name="Duran D."/>
            <person name="Rey L."/>
            <person name="Navarro A."/>
            <person name="Busquets A."/>
            <person name="Imperial J."/>
            <person name="Ruiz-Argueso T."/>
        </authorList>
    </citation>
    <scope>NUCLEOTIDE SEQUENCE [LARGE SCALE GENOMIC DNA]</scope>
    <source>
        <strain evidence="1 2">CCBAU 23086</strain>
    </source>
</reference>
<evidence type="ECO:0000313" key="1">
    <source>
        <dbReference type="EMBL" id="KRR18293.1"/>
    </source>
</evidence>
<proteinExistence type="predicted"/>
<dbReference type="AlphaFoldDB" id="A0A0R3MK97"/>
<protein>
    <submittedName>
        <fullName evidence="1">Uncharacterized protein</fullName>
    </submittedName>
</protein>
<accession>A0A0R3MK97</accession>
<comment type="caution">
    <text evidence="1">The sequence shown here is derived from an EMBL/GenBank/DDBJ whole genome shotgun (WGS) entry which is preliminary data.</text>
</comment>
<gene>
    <name evidence="1" type="ORF">CQ14_40210</name>
</gene>
<sequence>MSANCAGAFENDVRILPDTSPPELQRFAEWSGKRTSPLHGDDVKLTRFQTMRPRWALQAQRLSNSMVVKLKNCEGPHRDLVAAILEDFAWLTKQA</sequence>
<dbReference type="EMBL" id="LLYB01000108">
    <property type="protein sequence ID" value="KRR18293.1"/>
    <property type="molecule type" value="Genomic_DNA"/>
</dbReference>
<name>A0A0R3MK97_9BRAD</name>
<organism evidence="1 2">
    <name type="scientific">Bradyrhizobium lablabi</name>
    <dbReference type="NCBI Taxonomy" id="722472"/>
    <lineage>
        <taxon>Bacteria</taxon>
        <taxon>Pseudomonadati</taxon>
        <taxon>Pseudomonadota</taxon>
        <taxon>Alphaproteobacteria</taxon>
        <taxon>Hyphomicrobiales</taxon>
        <taxon>Nitrobacteraceae</taxon>
        <taxon>Bradyrhizobium</taxon>
    </lineage>
</organism>
<dbReference type="Proteomes" id="UP000051660">
    <property type="component" value="Unassembled WGS sequence"/>
</dbReference>